<evidence type="ECO:0000256" key="1">
    <source>
        <dbReference type="ARBA" id="ARBA00005695"/>
    </source>
</evidence>
<gene>
    <name evidence="6" type="ORF">IAB04_03825</name>
</gene>
<reference evidence="6" key="2">
    <citation type="journal article" date="2021" name="PeerJ">
        <title>Extensive microbial diversity within the chicken gut microbiome revealed by metagenomics and culture.</title>
        <authorList>
            <person name="Gilroy R."/>
            <person name="Ravi A."/>
            <person name="Getino M."/>
            <person name="Pursley I."/>
            <person name="Horton D.L."/>
            <person name="Alikhan N.F."/>
            <person name="Baker D."/>
            <person name="Gharbi K."/>
            <person name="Hall N."/>
            <person name="Watson M."/>
            <person name="Adriaenssens E.M."/>
            <person name="Foster-Nyarko E."/>
            <person name="Jarju S."/>
            <person name="Secka A."/>
            <person name="Antonio M."/>
            <person name="Oren A."/>
            <person name="Chaudhuri R.R."/>
            <person name="La Ragione R."/>
            <person name="Hildebrand F."/>
            <person name="Pallen M.J."/>
        </authorList>
    </citation>
    <scope>NUCLEOTIDE SEQUENCE</scope>
    <source>
        <strain evidence="6">ChiSjej4B22-9803</strain>
    </source>
</reference>
<dbReference type="Proteomes" id="UP000824111">
    <property type="component" value="Unassembled WGS sequence"/>
</dbReference>
<dbReference type="Gene3D" id="3.10.105.10">
    <property type="entry name" value="Dipeptide-binding Protein, Domain 3"/>
    <property type="match status" value="1"/>
</dbReference>
<keyword evidence="3 4" id="KW-0732">Signal</keyword>
<evidence type="ECO:0000313" key="6">
    <source>
        <dbReference type="EMBL" id="HIU48467.1"/>
    </source>
</evidence>
<keyword evidence="2" id="KW-0813">Transport</keyword>
<accession>A0A9D1LV42</accession>
<dbReference type="InterPro" id="IPR000914">
    <property type="entry name" value="SBP_5_dom"/>
</dbReference>
<dbReference type="AlphaFoldDB" id="A0A9D1LV42"/>
<reference evidence="6" key="1">
    <citation type="submission" date="2020-10" db="EMBL/GenBank/DDBJ databases">
        <authorList>
            <person name="Gilroy R."/>
        </authorList>
    </citation>
    <scope>NUCLEOTIDE SEQUENCE</scope>
    <source>
        <strain evidence="6">ChiSjej4B22-9803</strain>
    </source>
</reference>
<protein>
    <recommendedName>
        <fullName evidence="5">Solute-binding protein family 5 domain-containing protein</fullName>
    </recommendedName>
</protein>
<comment type="caution">
    <text evidence="6">The sequence shown here is derived from an EMBL/GenBank/DDBJ whole genome shotgun (WGS) entry which is preliminary data.</text>
</comment>
<dbReference type="InterPro" id="IPR030678">
    <property type="entry name" value="Peptide/Ni-bd"/>
</dbReference>
<feature type="domain" description="Solute-binding protein family 5" evidence="5">
    <location>
        <begin position="87"/>
        <end position="436"/>
    </location>
</feature>
<evidence type="ECO:0000256" key="3">
    <source>
        <dbReference type="ARBA" id="ARBA00022729"/>
    </source>
</evidence>
<feature type="non-terminal residue" evidence="6">
    <location>
        <position position="483"/>
    </location>
</feature>
<dbReference type="EMBL" id="DVND01000101">
    <property type="protein sequence ID" value="HIU48467.1"/>
    <property type="molecule type" value="Genomic_DNA"/>
</dbReference>
<dbReference type="PROSITE" id="PS51257">
    <property type="entry name" value="PROKAR_LIPOPROTEIN"/>
    <property type="match status" value="1"/>
</dbReference>
<evidence type="ECO:0000256" key="4">
    <source>
        <dbReference type="SAM" id="SignalP"/>
    </source>
</evidence>
<sequence>MKKIMLLALACALLVLGAACTDHSAGSDSQGELQSGELIVNENENALHFAILNFDTFNPLLTGSQTVADCLSMIYEPLFDIDEQLNPIPVLAESCTLSEDALRVTVQLKQDVKWHDGTAFSAGDVVYTFNKIKETENNYSQDLADMEAAAVVDGNTVQFIFSKPIPDYTALLTFPILKNGTAVDAAADFIPVGTGPYMYAGDTQTDQVILAANDNWHGGEAAIQTVVLNEMKDREAAAYAFEANEIDVITSRTMDMNRSAPRGSYYNYDYVSNVLGFVGYNHEEFENASVRKAVSYAINKQDIIENELYSRAVGVDVPLNPSAWFAPKLDNAVHDSAEIERLMAEDAWEKQEDGYFYREQDGRTQQFTLELLVNGENDEKLRIARRIAGQLNNAGFLTRVREEEFSDYQEAVSGGDYELFLGEVLLGKNADPAFLTAPGNFFNYSNPELDEALSRTGTAATHEEEQAAYGDYTRIFQYEMPFV</sequence>
<dbReference type="GO" id="GO:1904680">
    <property type="term" value="F:peptide transmembrane transporter activity"/>
    <property type="evidence" value="ECO:0007669"/>
    <property type="project" value="TreeGrafter"/>
</dbReference>
<evidence type="ECO:0000256" key="2">
    <source>
        <dbReference type="ARBA" id="ARBA00022448"/>
    </source>
</evidence>
<evidence type="ECO:0000259" key="5">
    <source>
        <dbReference type="Pfam" id="PF00496"/>
    </source>
</evidence>
<evidence type="ECO:0000313" key="7">
    <source>
        <dbReference type="Proteomes" id="UP000824111"/>
    </source>
</evidence>
<dbReference type="SUPFAM" id="SSF53850">
    <property type="entry name" value="Periplasmic binding protein-like II"/>
    <property type="match status" value="1"/>
</dbReference>
<dbReference type="PANTHER" id="PTHR30290">
    <property type="entry name" value="PERIPLASMIC BINDING COMPONENT OF ABC TRANSPORTER"/>
    <property type="match status" value="1"/>
</dbReference>
<dbReference type="PANTHER" id="PTHR30290:SF9">
    <property type="entry name" value="OLIGOPEPTIDE-BINDING PROTEIN APPA"/>
    <property type="match status" value="1"/>
</dbReference>
<dbReference type="InterPro" id="IPR039424">
    <property type="entry name" value="SBP_5"/>
</dbReference>
<name>A0A9D1LV42_9FIRM</name>
<dbReference type="Pfam" id="PF00496">
    <property type="entry name" value="SBP_bac_5"/>
    <property type="match status" value="1"/>
</dbReference>
<feature type="chain" id="PRO_5038623806" description="Solute-binding protein family 5 domain-containing protein" evidence="4">
    <location>
        <begin position="25"/>
        <end position="483"/>
    </location>
</feature>
<dbReference type="GO" id="GO:0042597">
    <property type="term" value="C:periplasmic space"/>
    <property type="evidence" value="ECO:0007669"/>
    <property type="project" value="UniProtKB-ARBA"/>
</dbReference>
<comment type="similarity">
    <text evidence="1">Belongs to the bacterial solute-binding protein 5 family.</text>
</comment>
<feature type="signal peptide" evidence="4">
    <location>
        <begin position="1"/>
        <end position="24"/>
    </location>
</feature>
<dbReference type="GO" id="GO:0015833">
    <property type="term" value="P:peptide transport"/>
    <property type="evidence" value="ECO:0007669"/>
    <property type="project" value="TreeGrafter"/>
</dbReference>
<dbReference type="GO" id="GO:0043190">
    <property type="term" value="C:ATP-binding cassette (ABC) transporter complex"/>
    <property type="evidence" value="ECO:0007669"/>
    <property type="project" value="InterPro"/>
</dbReference>
<organism evidence="6 7">
    <name type="scientific">Candidatus Avimonoglobus intestinipullorum</name>
    <dbReference type="NCBI Taxonomy" id="2840699"/>
    <lineage>
        <taxon>Bacteria</taxon>
        <taxon>Bacillati</taxon>
        <taxon>Bacillota</taxon>
        <taxon>Clostridia</taxon>
        <taxon>Eubacteriales</taxon>
        <taxon>Candidatus Avimonoglobus</taxon>
    </lineage>
</organism>
<proteinExistence type="inferred from homology"/>
<dbReference type="PIRSF" id="PIRSF002741">
    <property type="entry name" value="MppA"/>
    <property type="match status" value="1"/>
</dbReference>
<dbReference type="Gene3D" id="3.40.190.10">
    <property type="entry name" value="Periplasmic binding protein-like II"/>
    <property type="match status" value="1"/>
</dbReference>